<keyword evidence="1" id="KW-0472">Membrane</keyword>
<dbReference type="GO" id="GO:0071111">
    <property type="term" value="F:cyclic-guanylate-specific phosphodiesterase activity"/>
    <property type="evidence" value="ECO:0007669"/>
    <property type="project" value="InterPro"/>
</dbReference>
<dbReference type="SMART" id="SM00052">
    <property type="entry name" value="EAL"/>
    <property type="match status" value="1"/>
</dbReference>
<dbReference type="PROSITE" id="PS50887">
    <property type="entry name" value="GGDEF"/>
    <property type="match status" value="1"/>
</dbReference>
<feature type="transmembrane region" description="Helical" evidence="1">
    <location>
        <begin position="206"/>
        <end position="225"/>
    </location>
</feature>
<evidence type="ECO:0000313" key="7">
    <source>
        <dbReference type="Proteomes" id="UP000321917"/>
    </source>
</evidence>
<feature type="transmembrane region" description="Helical" evidence="1">
    <location>
        <begin position="78"/>
        <end position="98"/>
    </location>
</feature>
<feature type="transmembrane region" description="Helical" evidence="1">
    <location>
        <begin position="172"/>
        <end position="194"/>
    </location>
</feature>
<reference evidence="5 7" key="1">
    <citation type="submission" date="2019-07" db="EMBL/GenBank/DDBJ databases">
        <title>Genomes of sea-ice associated Colwellia species.</title>
        <authorList>
            <person name="Bowman J.P."/>
        </authorList>
    </citation>
    <scope>NUCLEOTIDE SEQUENCE [LARGE SCALE GENOMIC DNA]</scope>
    <source>
        <strain evidence="4 6">ACAM 607</strain>
        <strain evidence="5 7">IC036</strain>
    </source>
</reference>
<evidence type="ECO:0000313" key="4">
    <source>
        <dbReference type="EMBL" id="TWX61278.1"/>
    </source>
</evidence>
<dbReference type="Proteomes" id="UP000321525">
    <property type="component" value="Unassembled WGS sequence"/>
</dbReference>
<evidence type="ECO:0000313" key="5">
    <source>
        <dbReference type="EMBL" id="TWX67675.1"/>
    </source>
</evidence>
<dbReference type="CDD" id="cd01949">
    <property type="entry name" value="GGDEF"/>
    <property type="match status" value="1"/>
</dbReference>
<evidence type="ECO:0000256" key="1">
    <source>
        <dbReference type="SAM" id="Phobius"/>
    </source>
</evidence>
<dbReference type="SMART" id="SM00267">
    <property type="entry name" value="GGDEF"/>
    <property type="match status" value="1"/>
</dbReference>
<feature type="transmembrane region" description="Helical" evidence="1">
    <location>
        <begin position="38"/>
        <end position="58"/>
    </location>
</feature>
<gene>
    <name evidence="4" type="ORF">ESZ26_05940</name>
    <name evidence="5" type="ORF">ESZ27_08100</name>
</gene>
<dbReference type="PANTHER" id="PTHR33121:SF71">
    <property type="entry name" value="OXYGEN SENSOR PROTEIN DOSP"/>
    <property type="match status" value="1"/>
</dbReference>
<dbReference type="InterPro" id="IPR001633">
    <property type="entry name" value="EAL_dom"/>
</dbReference>
<dbReference type="SUPFAM" id="SSF55073">
    <property type="entry name" value="Nucleotide cyclase"/>
    <property type="match status" value="1"/>
</dbReference>
<dbReference type="InterPro" id="IPR000160">
    <property type="entry name" value="GGDEF_dom"/>
</dbReference>
<dbReference type="Pfam" id="PF00563">
    <property type="entry name" value="EAL"/>
    <property type="match status" value="1"/>
</dbReference>
<dbReference type="InterPro" id="IPR050706">
    <property type="entry name" value="Cyclic-di-GMP_PDE-like"/>
</dbReference>
<dbReference type="Proteomes" id="UP000321917">
    <property type="component" value="Unassembled WGS sequence"/>
</dbReference>
<protein>
    <submittedName>
        <fullName evidence="5">Bifunctional diguanylate cyclase/phosphodiesterase</fullName>
    </submittedName>
</protein>
<accession>A0A5C6QF81</accession>
<feature type="transmembrane region" description="Helical" evidence="1">
    <location>
        <begin position="6"/>
        <end position="31"/>
    </location>
</feature>
<keyword evidence="1" id="KW-0812">Transmembrane</keyword>
<dbReference type="RefSeq" id="WP_146798829.1">
    <property type="nucleotide sequence ID" value="NZ_VOLP01000007.1"/>
</dbReference>
<dbReference type="Gene3D" id="3.30.70.270">
    <property type="match status" value="1"/>
</dbReference>
<keyword evidence="1" id="KW-1133">Transmembrane helix</keyword>
<keyword evidence="6" id="KW-1185">Reference proteome</keyword>
<evidence type="ECO:0000259" key="2">
    <source>
        <dbReference type="PROSITE" id="PS50883"/>
    </source>
</evidence>
<dbReference type="NCBIfam" id="TIGR00254">
    <property type="entry name" value="GGDEF"/>
    <property type="match status" value="1"/>
</dbReference>
<feature type="domain" description="GGDEF" evidence="3">
    <location>
        <begin position="274"/>
        <end position="406"/>
    </location>
</feature>
<name>A0A5C6QF81_9GAMM</name>
<dbReference type="EMBL" id="VOLR01000006">
    <property type="protein sequence ID" value="TWX61278.1"/>
    <property type="molecule type" value="Genomic_DNA"/>
</dbReference>
<dbReference type="InterPro" id="IPR043128">
    <property type="entry name" value="Rev_trsase/Diguanyl_cyclase"/>
</dbReference>
<dbReference type="InterPro" id="IPR029787">
    <property type="entry name" value="Nucleotide_cyclase"/>
</dbReference>
<comment type="caution">
    <text evidence="5">The sequence shown here is derived from an EMBL/GenBank/DDBJ whole genome shotgun (WGS) entry which is preliminary data.</text>
</comment>
<evidence type="ECO:0000259" key="3">
    <source>
        <dbReference type="PROSITE" id="PS50887"/>
    </source>
</evidence>
<dbReference type="OrthoDB" id="8553030at2"/>
<feature type="domain" description="EAL" evidence="2">
    <location>
        <begin position="414"/>
        <end position="666"/>
    </location>
</feature>
<dbReference type="PROSITE" id="PS50883">
    <property type="entry name" value="EAL"/>
    <property type="match status" value="1"/>
</dbReference>
<dbReference type="SUPFAM" id="SSF141868">
    <property type="entry name" value="EAL domain-like"/>
    <property type="match status" value="1"/>
</dbReference>
<feature type="transmembrane region" description="Helical" evidence="1">
    <location>
        <begin position="110"/>
        <end position="128"/>
    </location>
</feature>
<dbReference type="InterPro" id="IPR035919">
    <property type="entry name" value="EAL_sf"/>
</dbReference>
<feature type="transmembrane region" description="Helical" evidence="1">
    <location>
        <begin position="143"/>
        <end position="160"/>
    </location>
</feature>
<dbReference type="Pfam" id="PF00990">
    <property type="entry name" value="GGDEF"/>
    <property type="match status" value="1"/>
</dbReference>
<evidence type="ECO:0000313" key="6">
    <source>
        <dbReference type="Proteomes" id="UP000321525"/>
    </source>
</evidence>
<dbReference type="Gene3D" id="3.20.20.450">
    <property type="entry name" value="EAL domain"/>
    <property type="match status" value="1"/>
</dbReference>
<dbReference type="PANTHER" id="PTHR33121">
    <property type="entry name" value="CYCLIC DI-GMP PHOSPHODIESTERASE PDEF"/>
    <property type="match status" value="1"/>
</dbReference>
<dbReference type="EMBL" id="VOLQ01000012">
    <property type="protein sequence ID" value="TWX67675.1"/>
    <property type="molecule type" value="Genomic_DNA"/>
</dbReference>
<organism evidence="5 7">
    <name type="scientific">Colwellia hornerae</name>
    <dbReference type="NCBI Taxonomy" id="89402"/>
    <lineage>
        <taxon>Bacteria</taxon>
        <taxon>Pseudomonadati</taxon>
        <taxon>Pseudomonadota</taxon>
        <taxon>Gammaproteobacteria</taxon>
        <taxon>Alteromonadales</taxon>
        <taxon>Colwelliaceae</taxon>
        <taxon>Colwellia</taxon>
    </lineage>
</organism>
<sequence>MIGEKNFYHGLLFSVEAIIFGLIAALLLIYYRGIGRQYVTYWMVSLFSLSAHQICLAIESQLTDLSVVALEKVILTGLTQLSLYFHLSALLLGIYSAVSKNIISKKITNSTFIFSTLLALTATLLYGFEVNEVYNRFYLRESLPAFVMGCGLLLTAFYLYNLPKKYFSVHIFIIYSLFMGLRYILFSFLSIVLINEYWFRPLAEVLIYFDMGAFTLLAFTMLIWMQGAERSIATSAMNKAQYLGKHDSLTGALNRQQVMEKLPLIIEQTASNQQNLAVFLLDIKGFKFVNDTYGLKVGDAILGEIARRLDESIFLPQVVGRLSGDSFVFIIDGVDEKQQAAAIEHLHGLISRPYHIKQHKVLLQCSVGYCLYPEDGRLAEDLLQKANLALAQAESQNVATVKYKTGMQSHGRRLLAMEKEIRDGFENNEFVLYFQPQLNLLNNRIEGFEALVRWQHPARGLLQPASFLPDIESLNLLSDLDSYVLDLACQTVARLQKEYHRRVTIAINITAVEFQDPQLIENIQALLFKYQITPRCLDLEITENVVMTEIATAMDTIVILQNMGIKVSIDDFGTGYSSLAYLRKLPIDKIKIDRSFIEEVASNDSDLTIVKSMVELSHGLGKRVLAEGVETEEQLRVLRNIGCDAVQGYYISKPIPEAALKKYFTR</sequence>
<proteinExistence type="predicted"/>
<dbReference type="AlphaFoldDB" id="A0A5C6QF81"/>
<dbReference type="CDD" id="cd01948">
    <property type="entry name" value="EAL"/>
    <property type="match status" value="1"/>
</dbReference>